<dbReference type="GO" id="GO:0051539">
    <property type="term" value="F:4 iron, 4 sulfur cluster binding"/>
    <property type="evidence" value="ECO:0007669"/>
    <property type="project" value="UniProtKB-KW"/>
</dbReference>
<name>A0A926E8H4_9FIRM</name>
<evidence type="ECO:0000256" key="3">
    <source>
        <dbReference type="ARBA" id="ARBA00022691"/>
    </source>
</evidence>
<feature type="domain" description="Radical SAM core" evidence="7">
    <location>
        <begin position="1"/>
        <end position="227"/>
    </location>
</feature>
<dbReference type="PANTHER" id="PTHR11135">
    <property type="entry name" value="HISTONE ACETYLTRANSFERASE-RELATED"/>
    <property type="match status" value="1"/>
</dbReference>
<dbReference type="PANTHER" id="PTHR11135:SF0">
    <property type="entry name" value="ELONGATOR COMPLEX PROTEIN 3"/>
    <property type="match status" value="1"/>
</dbReference>
<keyword evidence="2" id="KW-0004">4Fe-4S</keyword>
<dbReference type="SFLD" id="SFLDS00029">
    <property type="entry name" value="Radical_SAM"/>
    <property type="match status" value="1"/>
</dbReference>
<keyword evidence="3" id="KW-0949">S-adenosyl-L-methionine</keyword>
<dbReference type="Pfam" id="PF16199">
    <property type="entry name" value="Radical_SAM_C"/>
    <property type="match status" value="1"/>
</dbReference>
<dbReference type="SFLD" id="SFLDG01082">
    <property type="entry name" value="B12-binding_domain_containing"/>
    <property type="match status" value="1"/>
</dbReference>
<dbReference type="GO" id="GO:0046872">
    <property type="term" value="F:metal ion binding"/>
    <property type="evidence" value="ECO:0007669"/>
    <property type="project" value="UniProtKB-KW"/>
</dbReference>
<dbReference type="PROSITE" id="PS51918">
    <property type="entry name" value="RADICAL_SAM"/>
    <property type="match status" value="1"/>
</dbReference>
<organism evidence="8 9">
    <name type="scientific">Zongyangia hominis</name>
    <dbReference type="NCBI Taxonomy" id="2763677"/>
    <lineage>
        <taxon>Bacteria</taxon>
        <taxon>Bacillati</taxon>
        <taxon>Bacillota</taxon>
        <taxon>Clostridia</taxon>
        <taxon>Eubacteriales</taxon>
        <taxon>Oscillospiraceae</taxon>
        <taxon>Zongyangia</taxon>
    </lineage>
</organism>
<dbReference type="RefSeq" id="WP_262396365.1">
    <property type="nucleotide sequence ID" value="NZ_JACRTC010000001.1"/>
</dbReference>
<reference evidence="8" key="1">
    <citation type="submission" date="2020-08" db="EMBL/GenBank/DDBJ databases">
        <title>Genome public.</title>
        <authorList>
            <person name="Liu C."/>
            <person name="Sun Q."/>
        </authorList>
    </citation>
    <scope>NUCLEOTIDE SEQUENCE</scope>
    <source>
        <strain evidence="8">NSJ-54</strain>
    </source>
</reference>
<evidence type="ECO:0000256" key="5">
    <source>
        <dbReference type="ARBA" id="ARBA00023004"/>
    </source>
</evidence>
<sequence>MRHANVSIFVPHAGCPHRCSFCDQRAISGEEHAPTPQEVRRICQGALSDLGENAKTSEIAFFGGSFTAIERDYMVSLLEAAQPFVGKGGFGGIRISTRPDAVGEEMLSLLSSYGVTAIELGAQSMEDRVLLLNERGHTAADVADASRRIKARGFSLGLQMMVGLYGDTPQGAFETAKKLAALSPDAVRIYPVVVLEGTKLGELYARGIYRLPGFERVVEYCAQMLLLFEGRGIPVIRLGLHASPELEEKILAGFYHPAFRELCEGRIYYNNAAEALGRQKIFGGDVVFYVSPGSASKMAGQKRENLRKLEEQGYRVKICERAGLPLYGVEVEQMVRGEVIGCI</sequence>
<dbReference type="GO" id="GO:0003824">
    <property type="term" value="F:catalytic activity"/>
    <property type="evidence" value="ECO:0007669"/>
    <property type="project" value="InterPro"/>
</dbReference>
<dbReference type="InterPro" id="IPR023404">
    <property type="entry name" value="rSAM_horseshoe"/>
</dbReference>
<evidence type="ECO:0000256" key="4">
    <source>
        <dbReference type="ARBA" id="ARBA00022723"/>
    </source>
</evidence>
<evidence type="ECO:0000313" key="9">
    <source>
        <dbReference type="Proteomes" id="UP000660861"/>
    </source>
</evidence>
<keyword evidence="6" id="KW-0411">Iron-sulfur</keyword>
<keyword evidence="4" id="KW-0479">Metal-binding</keyword>
<dbReference type="InterPro" id="IPR032432">
    <property type="entry name" value="Radical_SAM_C"/>
</dbReference>
<dbReference type="Proteomes" id="UP000660861">
    <property type="component" value="Unassembled WGS sequence"/>
</dbReference>
<dbReference type="InterPro" id="IPR007197">
    <property type="entry name" value="rSAM"/>
</dbReference>
<keyword evidence="9" id="KW-1185">Reference proteome</keyword>
<dbReference type="EMBL" id="JACRTC010000001">
    <property type="protein sequence ID" value="MBC8569257.1"/>
    <property type="molecule type" value="Genomic_DNA"/>
</dbReference>
<dbReference type="Pfam" id="PF04055">
    <property type="entry name" value="Radical_SAM"/>
    <property type="match status" value="1"/>
</dbReference>
<evidence type="ECO:0000256" key="6">
    <source>
        <dbReference type="ARBA" id="ARBA00023014"/>
    </source>
</evidence>
<accession>A0A926E8H4</accession>
<gene>
    <name evidence="8" type="ORF">H8709_00235</name>
</gene>
<dbReference type="SUPFAM" id="SSF102114">
    <property type="entry name" value="Radical SAM enzymes"/>
    <property type="match status" value="1"/>
</dbReference>
<proteinExistence type="predicted"/>
<dbReference type="Gene3D" id="3.80.30.20">
    <property type="entry name" value="tm_1862 like domain"/>
    <property type="match status" value="1"/>
</dbReference>
<dbReference type="GO" id="GO:0005737">
    <property type="term" value="C:cytoplasm"/>
    <property type="evidence" value="ECO:0007669"/>
    <property type="project" value="TreeGrafter"/>
</dbReference>
<evidence type="ECO:0000256" key="2">
    <source>
        <dbReference type="ARBA" id="ARBA00022485"/>
    </source>
</evidence>
<dbReference type="GO" id="GO:0002926">
    <property type="term" value="P:tRNA wobble base 5-methoxycarbonylmethyl-2-thiouridinylation"/>
    <property type="evidence" value="ECO:0007669"/>
    <property type="project" value="TreeGrafter"/>
</dbReference>
<protein>
    <submittedName>
        <fullName evidence="8">Radical SAM protein</fullName>
    </submittedName>
</protein>
<comment type="caution">
    <text evidence="8">The sequence shown here is derived from an EMBL/GenBank/DDBJ whole genome shotgun (WGS) entry which is preliminary data.</text>
</comment>
<dbReference type="SFLD" id="SFLDG01086">
    <property type="entry name" value="elongater_protein-like"/>
    <property type="match status" value="1"/>
</dbReference>
<comment type="cofactor">
    <cofactor evidence="1">
        <name>[4Fe-4S] cluster</name>
        <dbReference type="ChEBI" id="CHEBI:49883"/>
    </cofactor>
</comment>
<keyword evidence="5" id="KW-0408">Iron</keyword>
<dbReference type="InterPro" id="IPR039661">
    <property type="entry name" value="ELP3"/>
</dbReference>
<evidence type="ECO:0000256" key="1">
    <source>
        <dbReference type="ARBA" id="ARBA00001966"/>
    </source>
</evidence>
<dbReference type="CDD" id="cd01335">
    <property type="entry name" value="Radical_SAM"/>
    <property type="match status" value="1"/>
</dbReference>
<dbReference type="InterPro" id="IPR058240">
    <property type="entry name" value="rSAM_sf"/>
</dbReference>
<evidence type="ECO:0000313" key="8">
    <source>
        <dbReference type="EMBL" id="MBC8569257.1"/>
    </source>
</evidence>
<dbReference type="SMART" id="SM00729">
    <property type="entry name" value="Elp3"/>
    <property type="match status" value="1"/>
</dbReference>
<dbReference type="AlphaFoldDB" id="A0A926E8H4"/>
<dbReference type="InterPro" id="IPR006638">
    <property type="entry name" value="Elp3/MiaA/NifB-like_rSAM"/>
</dbReference>
<evidence type="ECO:0000259" key="7">
    <source>
        <dbReference type="PROSITE" id="PS51918"/>
    </source>
</evidence>